<dbReference type="InterPro" id="IPR032567">
    <property type="entry name" value="RTL1-rel"/>
</dbReference>
<reference evidence="2" key="1">
    <citation type="submission" date="2019-09" db="EMBL/GenBank/DDBJ databases">
        <title>Draft genome information of white flower Hibiscus syriacus.</title>
        <authorList>
            <person name="Kim Y.-M."/>
        </authorList>
    </citation>
    <scope>NUCLEOTIDE SEQUENCE [LARGE SCALE GENOMIC DNA]</scope>
    <source>
        <strain evidence="2">YM2019G1</strain>
    </source>
</reference>
<sequence>MLLVVEDLRLRKNGVRHRQSLQELADQLSLGHNTHYIHGERSIQTERSVAMPQRGGRGRRRGRGYSEATSQSEVCAPAKIYNIKTSEGRDDLEIIADTFYLYDEPVFVLVDLGSTLPPNREVEFKINFFLGIAPILMAPYRMAPMKLRELKAQLQELLDRGFIRSSVSQWGAPVLFVKKKDGSMRLCIDYRKLNKVTVKNKYPLPRIDDMFYQLKGASVFSKIDPQSGSSAKDKRGRYSEDGFQIPICTTHISVSYYRRCDQEDYVESELLGYLQWLEENKVDKESKGETDMNEIDELAEMFIGNCHEKFKLEKQESYRRFQETMARSM</sequence>
<proteinExistence type="predicted"/>
<evidence type="ECO:0000313" key="3">
    <source>
        <dbReference type="Proteomes" id="UP000436088"/>
    </source>
</evidence>
<dbReference type="AlphaFoldDB" id="A0A6A3CEE1"/>
<evidence type="ECO:0000313" key="2">
    <source>
        <dbReference type="EMBL" id="KAE8725798.1"/>
    </source>
</evidence>
<dbReference type="PANTHER" id="PTHR15503:SF45">
    <property type="entry name" value="RNA-DIRECTED DNA POLYMERASE HOMOLOG"/>
    <property type="match status" value="1"/>
</dbReference>
<comment type="caution">
    <text evidence="2">The sequence shown here is derived from an EMBL/GenBank/DDBJ whole genome shotgun (WGS) entry which is preliminary data.</text>
</comment>
<dbReference type="InterPro" id="IPR008480">
    <property type="entry name" value="DUF761_pln"/>
</dbReference>
<protein>
    <submittedName>
        <fullName evidence="2">Bifunctional inhibitor/lipid-transfer protein/seed storage 2S albumin superfamily protein</fullName>
    </submittedName>
</protein>
<accession>A0A6A3CEE1</accession>
<name>A0A6A3CEE1_HIBSY</name>
<dbReference type="InterPro" id="IPR043128">
    <property type="entry name" value="Rev_trsase/Diguanyl_cyclase"/>
</dbReference>
<feature type="region of interest" description="Disordered" evidence="1">
    <location>
        <begin position="41"/>
        <end position="68"/>
    </location>
</feature>
<dbReference type="PANTHER" id="PTHR15503">
    <property type="entry name" value="LDOC1 RELATED"/>
    <property type="match status" value="1"/>
</dbReference>
<gene>
    <name evidence="2" type="ORF">F3Y22_tig00008145pilonHSYRG00156</name>
</gene>
<dbReference type="Gene3D" id="3.30.70.270">
    <property type="match status" value="1"/>
</dbReference>
<dbReference type="EMBL" id="VEPZ02000402">
    <property type="protein sequence ID" value="KAE8725798.1"/>
    <property type="molecule type" value="Genomic_DNA"/>
</dbReference>
<keyword evidence="3" id="KW-1185">Reference proteome</keyword>
<dbReference type="SUPFAM" id="SSF56672">
    <property type="entry name" value="DNA/RNA polymerases"/>
    <property type="match status" value="1"/>
</dbReference>
<organism evidence="2 3">
    <name type="scientific">Hibiscus syriacus</name>
    <name type="common">Rose of Sharon</name>
    <dbReference type="NCBI Taxonomy" id="106335"/>
    <lineage>
        <taxon>Eukaryota</taxon>
        <taxon>Viridiplantae</taxon>
        <taxon>Streptophyta</taxon>
        <taxon>Embryophyta</taxon>
        <taxon>Tracheophyta</taxon>
        <taxon>Spermatophyta</taxon>
        <taxon>Magnoliopsida</taxon>
        <taxon>eudicotyledons</taxon>
        <taxon>Gunneridae</taxon>
        <taxon>Pentapetalae</taxon>
        <taxon>rosids</taxon>
        <taxon>malvids</taxon>
        <taxon>Malvales</taxon>
        <taxon>Malvaceae</taxon>
        <taxon>Malvoideae</taxon>
        <taxon>Hibiscus</taxon>
    </lineage>
</organism>
<dbReference type="Pfam" id="PF05553">
    <property type="entry name" value="DUF761"/>
    <property type="match status" value="1"/>
</dbReference>
<dbReference type="Gene3D" id="3.10.10.10">
    <property type="entry name" value="HIV Type 1 Reverse Transcriptase, subunit A, domain 1"/>
    <property type="match status" value="1"/>
</dbReference>
<dbReference type="Proteomes" id="UP000436088">
    <property type="component" value="Unassembled WGS sequence"/>
</dbReference>
<dbReference type="InterPro" id="IPR043502">
    <property type="entry name" value="DNA/RNA_pol_sf"/>
</dbReference>
<evidence type="ECO:0000256" key="1">
    <source>
        <dbReference type="SAM" id="MobiDB-lite"/>
    </source>
</evidence>
<dbReference type="CDD" id="cd01647">
    <property type="entry name" value="RT_LTR"/>
    <property type="match status" value="1"/>
</dbReference>